<feature type="compositionally biased region" description="Polar residues" evidence="1">
    <location>
        <begin position="58"/>
        <end position="71"/>
    </location>
</feature>
<dbReference type="RefSeq" id="XP_001830761.2">
    <property type="nucleotide sequence ID" value="XM_001830709.2"/>
</dbReference>
<accession>A8N7F5</accession>
<gene>
    <name evidence="2" type="ORF">CC1G_03298</name>
</gene>
<dbReference type="GeneID" id="6007206"/>
<comment type="caution">
    <text evidence="2">The sequence shown here is derived from an EMBL/GenBank/DDBJ whole genome shotgun (WGS) entry which is preliminary data.</text>
</comment>
<name>A8N7F5_COPC7</name>
<dbReference type="EMBL" id="AACS02000003">
    <property type="protein sequence ID" value="EAU91130.2"/>
    <property type="molecule type" value="Genomic_DNA"/>
</dbReference>
<dbReference type="eggNOG" id="ENOG502SS6Y">
    <property type="taxonomic scope" value="Eukaryota"/>
</dbReference>
<feature type="region of interest" description="Disordered" evidence="1">
    <location>
        <begin position="375"/>
        <end position="440"/>
    </location>
</feature>
<feature type="compositionally biased region" description="Basic and acidic residues" evidence="1">
    <location>
        <begin position="243"/>
        <end position="261"/>
    </location>
</feature>
<proteinExistence type="predicted"/>
<dbReference type="HOGENOM" id="CLU_040086_0_0_1"/>
<evidence type="ECO:0000313" key="3">
    <source>
        <dbReference type="Proteomes" id="UP000001861"/>
    </source>
</evidence>
<sequence length="440" mass="50506">MTEQETRRYTNAMRLPLPRAYPMRIDSFQSVSPIHFHAVEELEAKLSRMKPKKGNAPYDTSQANRGYTDSNPEPGLKRGHFEHNRVLYRILQRTLDLPKYSVPADTRWTQNLRICSLVYNLWSLDHRAVSDRRRAPRLLDVGFAEARVPDLEYKPGTGVHLSDERNLGLKQGAETTREAFRYGDSHTMSQDQIGDKLRELLRLDPRQPTILLIMGEDWTTDILGSLGVFFHVEDIRSLIYGSRRDTHQQSSSRHNDYDSRRDRRRSRSRSPQRSYAASSDPRRRPDTRDIPSTERDRPRLYVIDVKELYLTMMEESEIGTYSVSQLAERLGHQVNHLSWCAGNEAVQLIQLWKDMISGAAIDEQRELRRDTVTKAQNVFVPPEERGKQQNGASAAAPDTQDDDGDDSDDPNNWQAPPPKPGVATIDPDEFSDYGSDSEED</sequence>
<dbReference type="Proteomes" id="UP000001861">
    <property type="component" value="Unassembled WGS sequence"/>
</dbReference>
<dbReference type="OMA" id="QANTHYT"/>
<feature type="compositionally biased region" description="Basic and acidic residues" evidence="1">
    <location>
        <begin position="280"/>
        <end position="295"/>
    </location>
</feature>
<dbReference type="OrthoDB" id="3235609at2759"/>
<feature type="region of interest" description="Disordered" evidence="1">
    <location>
        <begin position="48"/>
        <end position="78"/>
    </location>
</feature>
<feature type="compositionally biased region" description="Acidic residues" evidence="1">
    <location>
        <begin position="399"/>
        <end position="409"/>
    </location>
</feature>
<dbReference type="VEuPathDB" id="FungiDB:CC1G_03298"/>
<reference evidence="2 3" key="1">
    <citation type="journal article" date="2010" name="Proc. Natl. Acad. Sci. U.S.A.">
        <title>Insights into evolution of multicellular fungi from the assembled chromosomes of the mushroom Coprinopsis cinerea (Coprinus cinereus).</title>
        <authorList>
            <person name="Stajich J.E."/>
            <person name="Wilke S.K."/>
            <person name="Ahren D."/>
            <person name="Au C.H."/>
            <person name="Birren B.W."/>
            <person name="Borodovsky M."/>
            <person name="Burns C."/>
            <person name="Canback B."/>
            <person name="Casselton L.A."/>
            <person name="Cheng C.K."/>
            <person name="Deng J."/>
            <person name="Dietrich F.S."/>
            <person name="Fargo D.C."/>
            <person name="Farman M.L."/>
            <person name="Gathman A.C."/>
            <person name="Goldberg J."/>
            <person name="Guigo R."/>
            <person name="Hoegger P.J."/>
            <person name="Hooker J.B."/>
            <person name="Huggins A."/>
            <person name="James T.Y."/>
            <person name="Kamada T."/>
            <person name="Kilaru S."/>
            <person name="Kodira C."/>
            <person name="Kues U."/>
            <person name="Kupfer D."/>
            <person name="Kwan H.S."/>
            <person name="Lomsadze A."/>
            <person name="Li W."/>
            <person name="Lilly W.W."/>
            <person name="Ma L.J."/>
            <person name="Mackey A.J."/>
            <person name="Manning G."/>
            <person name="Martin F."/>
            <person name="Muraguchi H."/>
            <person name="Natvig D.O."/>
            <person name="Palmerini H."/>
            <person name="Ramesh M.A."/>
            <person name="Rehmeyer C.J."/>
            <person name="Roe B.A."/>
            <person name="Shenoy N."/>
            <person name="Stanke M."/>
            <person name="Ter-Hovhannisyan V."/>
            <person name="Tunlid A."/>
            <person name="Velagapudi R."/>
            <person name="Vision T.J."/>
            <person name="Zeng Q."/>
            <person name="Zolan M.E."/>
            <person name="Pukkila P.J."/>
        </authorList>
    </citation>
    <scope>NUCLEOTIDE SEQUENCE [LARGE SCALE GENOMIC DNA]</scope>
    <source>
        <strain evidence="3">Okayama-7 / 130 / ATCC MYA-4618 / FGSC 9003</strain>
    </source>
</reference>
<dbReference type="KEGG" id="cci:CC1G_03298"/>
<evidence type="ECO:0000313" key="2">
    <source>
        <dbReference type="EMBL" id="EAU91130.2"/>
    </source>
</evidence>
<feature type="compositionally biased region" description="Acidic residues" evidence="1">
    <location>
        <begin position="426"/>
        <end position="440"/>
    </location>
</feature>
<feature type="region of interest" description="Disordered" evidence="1">
    <location>
        <begin position="243"/>
        <end position="295"/>
    </location>
</feature>
<dbReference type="AlphaFoldDB" id="A8N7F5"/>
<organism evidence="2 3">
    <name type="scientific">Coprinopsis cinerea (strain Okayama-7 / 130 / ATCC MYA-4618 / FGSC 9003)</name>
    <name type="common">Inky cap fungus</name>
    <name type="synonym">Hormographiella aspergillata</name>
    <dbReference type="NCBI Taxonomy" id="240176"/>
    <lineage>
        <taxon>Eukaryota</taxon>
        <taxon>Fungi</taxon>
        <taxon>Dikarya</taxon>
        <taxon>Basidiomycota</taxon>
        <taxon>Agaricomycotina</taxon>
        <taxon>Agaricomycetes</taxon>
        <taxon>Agaricomycetidae</taxon>
        <taxon>Agaricales</taxon>
        <taxon>Agaricineae</taxon>
        <taxon>Psathyrellaceae</taxon>
        <taxon>Coprinopsis</taxon>
    </lineage>
</organism>
<keyword evidence="3" id="KW-1185">Reference proteome</keyword>
<evidence type="ECO:0000256" key="1">
    <source>
        <dbReference type="SAM" id="MobiDB-lite"/>
    </source>
</evidence>
<protein>
    <submittedName>
        <fullName evidence="2">Uncharacterized protein</fullName>
    </submittedName>
</protein>
<dbReference type="InParanoid" id="A8N7F5"/>